<evidence type="ECO:0000313" key="1">
    <source>
        <dbReference type="EMBL" id="WFP89586.1"/>
    </source>
</evidence>
<keyword evidence="2" id="KW-1185">Reference proteome</keyword>
<dbReference type="RefSeq" id="WP_256385289.1">
    <property type="nucleotide sequence ID" value="NZ_CP015880.1"/>
</dbReference>
<organism evidence="1 2">
    <name type="scientific">Ensifer adhaerens</name>
    <name type="common">Sinorhizobium morelense</name>
    <dbReference type="NCBI Taxonomy" id="106592"/>
    <lineage>
        <taxon>Bacteria</taxon>
        <taxon>Pseudomonadati</taxon>
        <taxon>Pseudomonadota</taxon>
        <taxon>Alphaproteobacteria</taxon>
        <taxon>Hyphomicrobiales</taxon>
        <taxon>Rhizobiaceae</taxon>
        <taxon>Sinorhizobium/Ensifer group</taxon>
        <taxon>Ensifer</taxon>
    </lineage>
</organism>
<dbReference type="GeneID" id="74309040"/>
<sequence>MATRLWEWEAWVTGGIRKGAVVWGGKPTSYQMRTTGDSPASAEA</sequence>
<evidence type="ECO:0000313" key="2">
    <source>
        <dbReference type="Proteomes" id="UP001214094"/>
    </source>
</evidence>
<accession>A0ABY8HBV9</accession>
<dbReference type="EMBL" id="CP121308">
    <property type="protein sequence ID" value="WFP89586.1"/>
    <property type="molecule type" value="Genomic_DNA"/>
</dbReference>
<dbReference type="Proteomes" id="UP001214094">
    <property type="component" value="Chromosome"/>
</dbReference>
<gene>
    <name evidence="1" type="ORF">P4B07_13530</name>
</gene>
<reference evidence="1 2" key="1">
    <citation type="submission" date="2023-03" db="EMBL/GenBank/DDBJ databases">
        <title>Comparative genome and transcriptome analysis combination mining strategies for increasing vitamin B12 production of Ensifer adhaerens strain.</title>
        <authorList>
            <person name="Yongheng L."/>
        </authorList>
    </citation>
    <scope>NUCLEOTIDE SEQUENCE [LARGE SCALE GENOMIC DNA]</scope>
    <source>
        <strain evidence="1 2">Casida A-T305</strain>
    </source>
</reference>
<proteinExistence type="predicted"/>
<name>A0ABY8HBV9_ENSAD</name>
<protein>
    <submittedName>
        <fullName evidence="1">Uncharacterized protein</fullName>
    </submittedName>
</protein>